<reference evidence="1" key="4">
    <citation type="submission" date="2024-09" db="EMBL/GenBank/DDBJ databases">
        <authorList>
            <person name="Sun Q."/>
            <person name="Mori K."/>
        </authorList>
    </citation>
    <scope>NUCLEOTIDE SEQUENCE</scope>
    <source>
        <strain evidence="1">KCTC 62575</strain>
    </source>
</reference>
<protein>
    <submittedName>
        <fullName evidence="2">Uncharacterized protein</fullName>
    </submittedName>
</protein>
<accession>A0A371YPN8</accession>
<comment type="caution">
    <text evidence="2">The sequence shown here is derived from an EMBL/GenBank/DDBJ whole genome shotgun (WGS) entry which is preliminary data.</text>
</comment>
<proteinExistence type="predicted"/>
<dbReference type="OrthoDB" id="8565179at2"/>
<keyword evidence="4" id="KW-1185">Reference proteome</keyword>
<sequence length="209" mass="24034">MINKRLMIIANKLLEGYLIDQWNDFENYEFLNNTSYLKELNNHIEFLGKKCIQTPCGGGYFLVYLDIHDLHIKKVITKQLEENVMKLEPFIDWLRLFRKAGGRNEPLIGGDRITSGEILVEVEKSKHVQKGLKELSAKIGKTASTVKDQINGVLQFLVQREYLVPVGVVGTEYLATSRWSIFYEELQYIAEHNAIDTSQIDDLEQGVLI</sequence>
<evidence type="ECO:0000313" key="4">
    <source>
        <dbReference type="Proteomes" id="UP001595455"/>
    </source>
</evidence>
<dbReference type="RefSeq" id="WP_107008464.1">
    <property type="nucleotide sequence ID" value="NZ_JBHRSF010000170.1"/>
</dbReference>
<dbReference type="Proteomes" id="UP001595455">
    <property type="component" value="Unassembled WGS sequence"/>
</dbReference>
<reference evidence="1" key="1">
    <citation type="journal article" date="2014" name="Int. J. Syst. Evol. Microbiol.">
        <title>Complete genome of a new Firmicutes species belonging to the dominant human colonic microbiota ('Ruminococcus bicirculans') reveals two chromosomes and a selective capacity to utilize plant glucans.</title>
        <authorList>
            <consortium name="NISC Comparative Sequencing Program"/>
            <person name="Wegmann U."/>
            <person name="Louis P."/>
            <person name="Goesmann A."/>
            <person name="Henrissat B."/>
            <person name="Duncan S.H."/>
            <person name="Flint H.J."/>
        </authorList>
    </citation>
    <scope>NUCLEOTIDE SEQUENCE</scope>
    <source>
        <strain evidence="1">KCTC 62575</strain>
    </source>
</reference>
<reference evidence="2 3" key="2">
    <citation type="submission" date="2018-08" db="EMBL/GenBank/DDBJ databases">
        <title>The draft genome of Acinetobacter sichuanensis strain WCHAc060041.</title>
        <authorList>
            <person name="Qin J."/>
            <person name="Feng Y."/>
            <person name="Zong Z."/>
        </authorList>
    </citation>
    <scope>NUCLEOTIDE SEQUENCE [LARGE SCALE GENOMIC DNA]</scope>
    <source>
        <strain evidence="2 3">WCHAc060041</strain>
    </source>
</reference>
<reference evidence="4" key="3">
    <citation type="journal article" date="2019" name="Int. J. Syst. Evol. Microbiol.">
        <title>The Global Catalogue of Microorganisms (GCM) 10K type strain sequencing project: providing services to taxonomists for standard genome sequencing and annotation.</title>
        <authorList>
            <consortium name="The Broad Institute Genomics Platform"/>
            <consortium name="The Broad Institute Genome Sequencing Center for Infectious Disease"/>
            <person name="Wu L."/>
            <person name="Ma J."/>
        </authorList>
    </citation>
    <scope>NUCLEOTIDE SEQUENCE [LARGE SCALE GENOMIC DNA]</scope>
    <source>
        <strain evidence="4">KCTC 62575</strain>
    </source>
</reference>
<dbReference type="EMBL" id="PYIX02000017">
    <property type="protein sequence ID" value="RFC83437.1"/>
    <property type="molecule type" value="Genomic_DNA"/>
</dbReference>
<dbReference type="EMBL" id="JBHRSF010000170">
    <property type="protein sequence ID" value="MFC2998163.1"/>
    <property type="molecule type" value="Genomic_DNA"/>
</dbReference>
<evidence type="ECO:0000313" key="2">
    <source>
        <dbReference type="EMBL" id="RFC83437.1"/>
    </source>
</evidence>
<evidence type="ECO:0000313" key="1">
    <source>
        <dbReference type="EMBL" id="MFC2998163.1"/>
    </source>
</evidence>
<dbReference type="Proteomes" id="UP000240957">
    <property type="component" value="Unassembled WGS sequence"/>
</dbReference>
<dbReference type="AlphaFoldDB" id="A0A371YPN8"/>
<organism evidence="2 3">
    <name type="scientific">Acinetobacter sichuanensis</name>
    <dbReference type="NCBI Taxonomy" id="2136183"/>
    <lineage>
        <taxon>Bacteria</taxon>
        <taxon>Pseudomonadati</taxon>
        <taxon>Pseudomonadota</taxon>
        <taxon>Gammaproteobacteria</taxon>
        <taxon>Moraxellales</taxon>
        <taxon>Moraxellaceae</taxon>
        <taxon>Acinetobacter</taxon>
    </lineage>
</organism>
<name>A0A371YPN8_9GAMM</name>
<evidence type="ECO:0000313" key="3">
    <source>
        <dbReference type="Proteomes" id="UP000240957"/>
    </source>
</evidence>
<gene>
    <name evidence="1" type="ORF">ACFODO_23515</name>
    <name evidence="2" type="ORF">C9E89_011345</name>
</gene>